<dbReference type="InParanoid" id="A0A068TRA2"/>
<reference evidence="2" key="1">
    <citation type="journal article" date="2014" name="Science">
        <title>The coffee genome provides insight into the convergent evolution of caffeine biosynthesis.</title>
        <authorList>
            <person name="Denoeud F."/>
            <person name="Carretero-Paulet L."/>
            <person name="Dereeper A."/>
            <person name="Droc G."/>
            <person name="Guyot R."/>
            <person name="Pietrella M."/>
            <person name="Zheng C."/>
            <person name="Alberti A."/>
            <person name="Anthony F."/>
            <person name="Aprea G."/>
            <person name="Aury J.M."/>
            <person name="Bento P."/>
            <person name="Bernard M."/>
            <person name="Bocs S."/>
            <person name="Campa C."/>
            <person name="Cenci A."/>
            <person name="Combes M.C."/>
            <person name="Crouzillat D."/>
            <person name="Da Silva C."/>
            <person name="Daddiego L."/>
            <person name="De Bellis F."/>
            <person name="Dussert S."/>
            <person name="Garsmeur O."/>
            <person name="Gayraud T."/>
            <person name="Guignon V."/>
            <person name="Jahn K."/>
            <person name="Jamilloux V."/>
            <person name="Joet T."/>
            <person name="Labadie K."/>
            <person name="Lan T."/>
            <person name="Leclercq J."/>
            <person name="Lepelley M."/>
            <person name="Leroy T."/>
            <person name="Li L.T."/>
            <person name="Librado P."/>
            <person name="Lopez L."/>
            <person name="Munoz A."/>
            <person name="Noel B."/>
            <person name="Pallavicini A."/>
            <person name="Perrotta G."/>
            <person name="Poncet V."/>
            <person name="Pot D."/>
            <person name="Priyono X."/>
            <person name="Rigoreau M."/>
            <person name="Rouard M."/>
            <person name="Rozas J."/>
            <person name="Tranchant-Dubreuil C."/>
            <person name="VanBuren R."/>
            <person name="Zhang Q."/>
            <person name="Andrade A.C."/>
            <person name="Argout X."/>
            <person name="Bertrand B."/>
            <person name="de Kochko A."/>
            <person name="Graziosi G."/>
            <person name="Henry R.J."/>
            <person name="Jayarama X."/>
            <person name="Ming R."/>
            <person name="Nagai C."/>
            <person name="Rounsley S."/>
            <person name="Sankoff D."/>
            <person name="Giuliano G."/>
            <person name="Albert V.A."/>
            <person name="Wincker P."/>
            <person name="Lashermes P."/>
        </authorList>
    </citation>
    <scope>NUCLEOTIDE SEQUENCE [LARGE SCALE GENOMIC DNA]</scope>
    <source>
        <strain evidence="2">cv. DH200-94</strain>
    </source>
</reference>
<dbReference type="Proteomes" id="UP000295252">
    <property type="component" value="Chromosome VI"/>
</dbReference>
<protein>
    <submittedName>
        <fullName evidence="1">Uncharacterized protein</fullName>
    </submittedName>
</protein>
<organism evidence="1 2">
    <name type="scientific">Coffea canephora</name>
    <name type="common">Robusta coffee</name>
    <dbReference type="NCBI Taxonomy" id="49390"/>
    <lineage>
        <taxon>Eukaryota</taxon>
        <taxon>Viridiplantae</taxon>
        <taxon>Streptophyta</taxon>
        <taxon>Embryophyta</taxon>
        <taxon>Tracheophyta</taxon>
        <taxon>Spermatophyta</taxon>
        <taxon>Magnoliopsida</taxon>
        <taxon>eudicotyledons</taxon>
        <taxon>Gunneridae</taxon>
        <taxon>Pentapetalae</taxon>
        <taxon>asterids</taxon>
        <taxon>lamiids</taxon>
        <taxon>Gentianales</taxon>
        <taxon>Rubiaceae</taxon>
        <taxon>Ixoroideae</taxon>
        <taxon>Gardenieae complex</taxon>
        <taxon>Bertiereae - Coffeeae clade</taxon>
        <taxon>Coffeeae</taxon>
        <taxon>Coffea</taxon>
    </lineage>
</organism>
<name>A0A068TRA2_COFCA</name>
<keyword evidence="2" id="KW-1185">Reference proteome</keyword>
<evidence type="ECO:0000313" key="2">
    <source>
        <dbReference type="Proteomes" id="UP000295252"/>
    </source>
</evidence>
<accession>A0A068TRA2</accession>
<proteinExistence type="predicted"/>
<sequence>MPNKIQTIQVNNTKPNKLRVRSFEPDCLQLHCATTITIQ</sequence>
<dbReference type="Gramene" id="CDO97898">
    <property type="protein sequence ID" value="CDO97898"/>
    <property type="gene ID" value="GSCOC_T00021839001"/>
</dbReference>
<gene>
    <name evidence="1" type="ORF">GSCOC_T00021839001</name>
</gene>
<dbReference type="EMBL" id="HG739086">
    <property type="protein sequence ID" value="CDO97898.1"/>
    <property type="molecule type" value="Genomic_DNA"/>
</dbReference>
<dbReference type="AlphaFoldDB" id="A0A068TRA2"/>
<evidence type="ECO:0000313" key="1">
    <source>
        <dbReference type="EMBL" id="CDO97898.1"/>
    </source>
</evidence>